<dbReference type="InterPro" id="IPR013906">
    <property type="entry name" value="eIF3j"/>
</dbReference>
<feature type="region of interest" description="Disordered" evidence="4">
    <location>
        <begin position="104"/>
        <end position="145"/>
    </location>
</feature>
<sequence length="243" mass="28089">MSDWEDRNFDIPARHAVKQSKWADEDVEKEDVKENWDEASDEESTITLTTPSKNTSVAQRAIAKKEKMNNNDSDEDELDEIERKKRERKAIMDADMENTKGLFGIEDTDNVNSKDSNNAVSPPRNVATKGGSSLDKISPKSKEEFDEFSRLLVERIRKYEKQPSYGNFINGFVRELCVSLKDADLRRISTTLTNLSNERQKSKDKPKKKGKSKPSLQVENDTDLTNYDDYDTYDRYDDYDDFI</sequence>
<gene>
    <name evidence="5" type="primary">v1g240395</name>
    <name evidence="5" type="ORF">g.11789</name>
</gene>
<accession>A0A1D1Y6B8</accession>
<evidence type="ECO:0000256" key="4">
    <source>
        <dbReference type="SAM" id="MobiDB-lite"/>
    </source>
</evidence>
<reference evidence="5" key="1">
    <citation type="submission" date="2015-07" db="EMBL/GenBank/DDBJ databases">
        <title>Transcriptome Assembly of Anthurium amnicola.</title>
        <authorList>
            <person name="Suzuki J."/>
        </authorList>
    </citation>
    <scope>NUCLEOTIDE SEQUENCE</scope>
</reference>
<evidence type="ECO:0000256" key="2">
    <source>
        <dbReference type="ARBA" id="ARBA00022540"/>
    </source>
</evidence>
<feature type="compositionally biased region" description="Acidic residues" evidence="4">
    <location>
        <begin position="220"/>
        <end position="243"/>
    </location>
</feature>
<evidence type="ECO:0000256" key="3">
    <source>
        <dbReference type="ARBA" id="ARBA00022917"/>
    </source>
</evidence>
<name>A0A1D1Y6B8_9ARAE</name>
<evidence type="ECO:0000313" key="5">
    <source>
        <dbReference type="EMBL" id="JAT50187.1"/>
    </source>
</evidence>
<keyword evidence="2 5" id="KW-0396">Initiation factor</keyword>
<dbReference type="EMBL" id="GDJX01017749">
    <property type="protein sequence ID" value="JAT50187.1"/>
    <property type="molecule type" value="Transcribed_RNA"/>
</dbReference>
<feature type="compositionally biased region" description="Polar residues" evidence="4">
    <location>
        <begin position="110"/>
        <end position="120"/>
    </location>
</feature>
<feature type="compositionally biased region" description="Polar residues" evidence="4">
    <location>
        <begin position="45"/>
        <end position="57"/>
    </location>
</feature>
<dbReference type="AlphaFoldDB" id="A0A1D1Y6B8"/>
<feature type="region of interest" description="Disordered" evidence="4">
    <location>
        <begin position="1"/>
        <end position="57"/>
    </location>
</feature>
<keyword evidence="1" id="KW-0963">Cytoplasm</keyword>
<dbReference type="GO" id="GO:0005852">
    <property type="term" value="C:eukaryotic translation initiation factor 3 complex"/>
    <property type="evidence" value="ECO:0007669"/>
    <property type="project" value="InterPro"/>
</dbReference>
<dbReference type="PANTHER" id="PTHR21681:SF0">
    <property type="entry name" value="EUKARYOTIC TRANSLATION INITIATION FACTOR 3 SUBUNIT J"/>
    <property type="match status" value="1"/>
</dbReference>
<proteinExistence type="predicted"/>
<dbReference type="InterPro" id="IPR023194">
    <property type="entry name" value="eIF3-like_dom_sf"/>
</dbReference>
<feature type="region of interest" description="Disordered" evidence="4">
    <location>
        <begin position="196"/>
        <end position="243"/>
    </location>
</feature>
<dbReference type="GO" id="GO:0003743">
    <property type="term" value="F:translation initiation factor activity"/>
    <property type="evidence" value="ECO:0007669"/>
    <property type="project" value="UniProtKB-KW"/>
</dbReference>
<feature type="compositionally biased region" description="Basic and acidic residues" evidence="4">
    <location>
        <begin position="1"/>
        <end position="13"/>
    </location>
</feature>
<protein>
    <submittedName>
        <fullName evidence="5">Eukaryotic translation initiation factor 3 subunit J</fullName>
    </submittedName>
</protein>
<evidence type="ECO:0000256" key="1">
    <source>
        <dbReference type="ARBA" id="ARBA00022490"/>
    </source>
</evidence>
<dbReference type="Gene3D" id="1.10.246.60">
    <property type="entry name" value="Eukaryotic translation initiation factor 3 like domains"/>
    <property type="match status" value="1"/>
</dbReference>
<dbReference type="PANTHER" id="PTHR21681">
    <property type="entry name" value="EUKARYOTIC TRANSLATION INITIATION FACTOR 3 SUBUNIT J"/>
    <property type="match status" value="1"/>
</dbReference>
<organism evidence="5">
    <name type="scientific">Anthurium amnicola</name>
    <dbReference type="NCBI Taxonomy" id="1678845"/>
    <lineage>
        <taxon>Eukaryota</taxon>
        <taxon>Viridiplantae</taxon>
        <taxon>Streptophyta</taxon>
        <taxon>Embryophyta</taxon>
        <taxon>Tracheophyta</taxon>
        <taxon>Spermatophyta</taxon>
        <taxon>Magnoliopsida</taxon>
        <taxon>Liliopsida</taxon>
        <taxon>Araceae</taxon>
        <taxon>Pothoideae</taxon>
        <taxon>Potheae</taxon>
        <taxon>Anthurium</taxon>
    </lineage>
</organism>
<dbReference type="Pfam" id="PF08597">
    <property type="entry name" value="eIF3_subunit"/>
    <property type="match status" value="1"/>
</dbReference>
<keyword evidence="3" id="KW-0648">Protein biosynthesis</keyword>